<reference evidence="1 2" key="1">
    <citation type="journal article" date="2020" name="IScience">
        <title>Genome Sequencing of the Endangered Kingdonia uniflora (Circaeasteraceae, Ranunculales) Reveals Potential Mechanisms of Evolutionary Specialization.</title>
        <authorList>
            <person name="Sun Y."/>
            <person name="Deng T."/>
            <person name="Zhang A."/>
            <person name="Moore M.J."/>
            <person name="Landis J.B."/>
            <person name="Lin N."/>
            <person name="Zhang H."/>
            <person name="Zhang X."/>
            <person name="Huang J."/>
            <person name="Zhang X."/>
            <person name="Sun H."/>
            <person name="Wang H."/>
        </authorList>
    </citation>
    <scope>NUCLEOTIDE SEQUENCE [LARGE SCALE GENOMIC DNA]</scope>
    <source>
        <strain evidence="1">TB1705</strain>
        <tissue evidence="1">Leaf</tissue>
    </source>
</reference>
<feature type="non-terminal residue" evidence="1">
    <location>
        <position position="1"/>
    </location>
</feature>
<comment type="caution">
    <text evidence="1">The sequence shown here is derived from an EMBL/GenBank/DDBJ whole genome shotgun (WGS) entry which is preliminary data.</text>
</comment>
<dbReference type="EMBL" id="JACGCM010001144">
    <property type="protein sequence ID" value="KAF6161200.1"/>
    <property type="molecule type" value="Genomic_DNA"/>
</dbReference>
<proteinExistence type="predicted"/>
<name>A0A7J7N2D9_9MAGN</name>
<dbReference type="OrthoDB" id="443318at2759"/>
<gene>
    <name evidence="1" type="ORF">GIB67_007841</name>
</gene>
<protein>
    <submittedName>
        <fullName evidence="1">Uncharacterized protein</fullName>
    </submittedName>
</protein>
<accession>A0A7J7N2D9</accession>
<sequence>MLNLNVGVLADSRWDDDEAMDVEYNTNEMSTPMVSLEPIGDMVSGGDTMDRRNSAKKMALQKFIVPYEVKKLAFMTMGKDWREHKVQKRKVIDIEDDLEQALTNFPEDAPYDQWEVFAEQCTTSEYKETRRKYIEVRKNHKLPHGCSCIGYPRLKHKMDQIDAGEVDLTVLFGPERTGRVNQISAQDETTLLESNRLASSKIPLGKDSTGETFPKKFWWYAGLISDQTSKRLNIYCDFQLFIQSSSRCDKILGIASEEFGNIDPYSIYSPSCTGK</sequence>
<dbReference type="InterPro" id="IPR029058">
    <property type="entry name" value="AB_hydrolase_fold"/>
</dbReference>
<organism evidence="1 2">
    <name type="scientific">Kingdonia uniflora</name>
    <dbReference type="NCBI Taxonomy" id="39325"/>
    <lineage>
        <taxon>Eukaryota</taxon>
        <taxon>Viridiplantae</taxon>
        <taxon>Streptophyta</taxon>
        <taxon>Embryophyta</taxon>
        <taxon>Tracheophyta</taxon>
        <taxon>Spermatophyta</taxon>
        <taxon>Magnoliopsida</taxon>
        <taxon>Ranunculales</taxon>
        <taxon>Circaeasteraceae</taxon>
        <taxon>Kingdonia</taxon>
    </lineage>
</organism>
<evidence type="ECO:0000313" key="1">
    <source>
        <dbReference type="EMBL" id="KAF6161200.1"/>
    </source>
</evidence>
<dbReference type="Proteomes" id="UP000541444">
    <property type="component" value="Unassembled WGS sequence"/>
</dbReference>
<dbReference type="Gene3D" id="3.40.50.1820">
    <property type="entry name" value="alpha/beta hydrolase"/>
    <property type="match status" value="1"/>
</dbReference>
<keyword evidence="2" id="KW-1185">Reference proteome</keyword>
<dbReference type="AlphaFoldDB" id="A0A7J7N2D9"/>
<evidence type="ECO:0000313" key="2">
    <source>
        <dbReference type="Proteomes" id="UP000541444"/>
    </source>
</evidence>